<keyword evidence="1" id="KW-0732">Signal</keyword>
<evidence type="ECO:0008006" key="4">
    <source>
        <dbReference type="Google" id="ProtNLM"/>
    </source>
</evidence>
<dbReference type="STRING" id="305507.SAMN04489724_2047"/>
<accession>A0A1I7AL66</accession>
<dbReference type="OrthoDB" id="1118734at2"/>
<protein>
    <recommendedName>
        <fullName evidence="4">DUF2490 domain-containing protein</fullName>
    </recommendedName>
</protein>
<evidence type="ECO:0000313" key="3">
    <source>
        <dbReference type="Proteomes" id="UP000199673"/>
    </source>
</evidence>
<dbReference type="InterPro" id="IPR019619">
    <property type="entry name" value="DUF2490"/>
</dbReference>
<sequence>MKCDFLILLLKKVIKPLCMVLLMAFPMVSMAQEDPDEPEERITSRRSELWNGLYTKYRIGEKLFYYGEYHIRTRDHLIENMAQIYLRFGLAYIINKNLEITGGIVTPFYWAPPEYAEQDQPYDNVVNQFRFWQQALFIQSLGKAKLYHQIRTEQRWKRDYYVGSPFELSFRWRYKIASYIPLNSYKFQPGTYFLSLYNEVFIQSGKTIVRNPFEDNRAFVGMGYILNENIQFQVGYAKSWQQRDSGINYNNRDLVRFSVYHNLDFTKKKSPPVDFQPVF</sequence>
<gene>
    <name evidence="2" type="ORF">SAMN04489724_2047</name>
</gene>
<organism evidence="2 3">
    <name type="scientific">Algoriphagus locisalis</name>
    <dbReference type="NCBI Taxonomy" id="305507"/>
    <lineage>
        <taxon>Bacteria</taxon>
        <taxon>Pseudomonadati</taxon>
        <taxon>Bacteroidota</taxon>
        <taxon>Cytophagia</taxon>
        <taxon>Cytophagales</taxon>
        <taxon>Cyclobacteriaceae</taxon>
        <taxon>Algoriphagus</taxon>
    </lineage>
</organism>
<feature type="signal peptide" evidence="1">
    <location>
        <begin position="1"/>
        <end position="31"/>
    </location>
</feature>
<dbReference type="Pfam" id="PF10677">
    <property type="entry name" value="DUF2490"/>
    <property type="match status" value="1"/>
</dbReference>
<keyword evidence="3" id="KW-1185">Reference proteome</keyword>
<dbReference type="EMBL" id="FPBF01000002">
    <property type="protein sequence ID" value="SFT75633.1"/>
    <property type="molecule type" value="Genomic_DNA"/>
</dbReference>
<dbReference type="Proteomes" id="UP000199673">
    <property type="component" value="Unassembled WGS sequence"/>
</dbReference>
<reference evidence="3" key="1">
    <citation type="submission" date="2016-10" db="EMBL/GenBank/DDBJ databases">
        <authorList>
            <person name="Varghese N."/>
            <person name="Submissions S."/>
        </authorList>
    </citation>
    <scope>NUCLEOTIDE SEQUENCE [LARGE SCALE GENOMIC DNA]</scope>
    <source>
        <strain evidence="3">DSM 23445</strain>
    </source>
</reference>
<name>A0A1I7AL66_9BACT</name>
<feature type="chain" id="PRO_5011454012" description="DUF2490 domain-containing protein" evidence="1">
    <location>
        <begin position="32"/>
        <end position="279"/>
    </location>
</feature>
<dbReference type="AlphaFoldDB" id="A0A1I7AL66"/>
<proteinExistence type="predicted"/>
<evidence type="ECO:0000256" key="1">
    <source>
        <dbReference type="SAM" id="SignalP"/>
    </source>
</evidence>
<evidence type="ECO:0000313" key="2">
    <source>
        <dbReference type="EMBL" id="SFT75633.1"/>
    </source>
</evidence>